<dbReference type="VEuPathDB" id="TriTrypDB:TCDM_10035"/>
<dbReference type="EMBL" id="AYLP01000193">
    <property type="protein sequence ID" value="ESS62311.1"/>
    <property type="molecule type" value="Genomic_DNA"/>
</dbReference>
<dbReference type="AlphaFoldDB" id="V5D4A4"/>
<protein>
    <submittedName>
        <fullName evidence="1">Uncharacterized protein</fullName>
    </submittedName>
</protein>
<name>V5D4A4_TRYCR</name>
<gene>
    <name evidence="1" type="ORF">TCDM_10035</name>
</gene>
<comment type="caution">
    <text evidence="1">The sequence shown here is derived from an EMBL/GenBank/DDBJ whole genome shotgun (WGS) entry which is preliminary data.</text>
</comment>
<dbReference type="Proteomes" id="UP000017861">
    <property type="component" value="Unassembled WGS sequence"/>
</dbReference>
<evidence type="ECO:0000313" key="2">
    <source>
        <dbReference type="Proteomes" id="UP000017861"/>
    </source>
</evidence>
<evidence type="ECO:0000313" key="1">
    <source>
        <dbReference type="EMBL" id="ESS62311.1"/>
    </source>
</evidence>
<reference evidence="1 2" key="1">
    <citation type="journal article" date="2014" name="Genome Announc.">
        <title>Trypanosoma cruzi Clone Dm28c Draft Genome Sequence.</title>
        <authorList>
            <person name="Grisard E.C."/>
            <person name="Teixeira S.M."/>
            <person name="de Almeida L.G."/>
            <person name="Stoco P.H."/>
            <person name="Gerber A.L."/>
            <person name="Talavera-Lopez C."/>
            <person name="Lima O.C."/>
            <person name="Andersson B."/>
            <person name="de Vasconcelos A.T."/>
        </authorList>
    </citation>
    <scope>NUCLEOTIDE SEQUENCE [LARGE SCALE GENOMIC DNA]</scope>
    <source>
        <strain evidence="1 2">Dm28c</strain>
    </source>
</reference>
<accession>V5D4A4</accession>
<organism evidence="1 2">
    <name type="scientific">Trypanosoma cruzi Dm28c</name>
    <dbReference type="NCBI Taxonomy" id="1416333"/>
    <lineage>
        <taxon>Eukaryota</taxon>
        <taxon>Discoba</taxon>
        <taxon>Euglenozoa</taxon>
        <taxon>Kinetoplastea</taxon>
        <taxon>Metakinetoplastina</taxon>
        <taxon>Trypanosomatida</taxon>
        <taxon>Trypanosomatidae</taxon>
        <taxon>Trypanosoma</taxon>
        <taxon>Schizotrypanum</taxon>
    </lineage>
</organism>
<sequence length="114" mass="11785">MCGAIFAQQLQVPKRLSCCVFDGGGFSVCARCCAPAAERVICAGGTTVERLAVARGCCGGRLCSFAFRLLFYVCVLLGVCRRVAEAPAVTPAGGGGIRCVFPVHCSSRSVCLCA</sequence>
<proteinExistence type="predicted"/>